<dbReference type="AlphaFoldDB" id="A0A9P4HB55"/>
<evidence type="ECO:0000256" key="10">
    <source>
        <dbReference type="ARBA" id="ARBA00048881"/>
    </source>
</evidence>
<accession>A0A9P4HB55</accession>
<feature type="chain" id="PRO_5040288181" description="tyrosinase" evidence="12">
    <location>
        <begin position="24"/>
        <end position="647"/>
    </location>
</feature>
<sequence length="647" mass="72755">MTIFESAWKYFFILTLWCYSTHSSILDSKYKHRAVGGIATVRREQANATLQPYVLGIRRFEGDTLQPRLEIRELERKPDQFNVLLLGLQRFQNVSQDNPLSYFSIAGIHGRPFMPWGGVEKDPQGSSGYCRHSSNIFATWHRPFLALFEERIYQNAQEVISLFPEGEFKNRMSEALHSFRLPYWDAAAVPPIGEGSYPWCVQRKTIEVELPCGTSTCRGFIANPLYSYVFHPLPVESFRSVPEGSKEEDRWVEWNRTIRNPTAHDATAESQDRVVAINLDWNCDNIRQRTYQMLAMQKNYYNISNNAVKNSQGEVVDSLESVHDTLHNTVGNGGHMWQTQYSSFDPIFWLLHANTDRMLALWQGLHPDSYVTNHSNSLATFATPPKSWADENTPLLPFRCDPSGGFWTSLTVRDHTVFGYTYPELTDLAENDTLIHRVNALYGENATSQFSWDQNQKHEPDSEEPTASSISSSTTPQAQRLDVQYHYFANVRAAKGGADKAYQVFVYLDADQSSGDATSSGNSPSMVGFTGFQSTAYHASELSPDEKQETGGVVALTKALEEEVRAGQLASLDEVTVASYLQEHMSWRVATADNPGVTAENVPDLQIEVTWAKMTPPTPSTFPEVLEGGFMHLKSATSGKADGVQDD</sequence>
<comment type="similarity">
    <text evidence="2">Belongs to the tyrosinase family.</text>
</comment>
<keyword evidence="6" id="KW-0186">Copper</keyword>
<dbReference type="Pfam" id="PF18132">
    <property type="entry name" value="Tyrosinase_C"/>
    <property type="match status" value="1"/>
</dbReference>
<comment type="catalytic activity">
    <reaction evidence="10">
        <text>L-tyrosine + O2 = L-dopaquinone + H2O</text>
        <dbReference type="Rhea" id="RHEA:18117"/>
        <dbReference type="ChEBI" id="CHEBI:15377"/>
        <dbReference type="ChEBI" id="CHEBI:15379"/>
        <dbReference type="ChEBI" id="CHEBI:57924"/>
        <dbReference type="ChEBI" id="CHEBI:58315"/>
        <dbReference type="EC" id="1.14.18.1"/>
    </reaction>
</comment>
<evidence type="ECO:0000256" key="8">
    <source>
        <dbReference type="ARBA" id="ARBA00023101"/>
    </source>
</evidence>
<dbReference type="InterPro" id="IPR041640">
    <property type="entry name" value="Tyrosinase_C"/>
</dbReference>
<feature type="region of interest" description="Disordered" evidence="11">
    <location>
        <begin position="450"/>
        <end position="477"/>
    </location>
</feature>
<feature type="compositionally biased region" description="Low complexity" evidence="11">
    <location>
        <begin position="465"/>
        <end position="477"/>
    </location>
</feature>
<comment type="catalytic activity">
    <reaction evidence="9">
        <text>2 L-dopa + O2 = 2 L-dopaquinone + 2 H2O</text>
        <dbReference type="Rhea" id="RHEA:34287"/>
        <dbReference type="ChEBI" id="CHEBI:15377"/>
        <dbReference type="ChEBI" id="CHEBI:15379"/>
        <dbReference type="ChEBI" id="CHEBI:57504"/>
        <dbReference type="ChEBI" id="CHEBI:57924"/>
        <dbReference type="EC" id="1.14.18.1"/>
    </reaction>
</comment>
<evidence type="ECO:0000256" key="7">
    <source>
        <dbReference type="ARBA" id="ARBA00023033"/>
    </source>
</evidence>
<organism evidence="14 15">
    <name type="scientific">Setomelanomma holmii</name>
    <dbReference type="NCBI Taxonomy" id="210430"/>
    <lineage>
        <taxon>Eukaryota</taxon>
        <taxon>Fungi</taxon>
        <taxon>Dikarya</taxon>
        <taxon>Ascomycota</taxon>
        <taxon>Pezizomycotina</taxon>
        <taxon>Dothideomycetes</taxon>
        <taxon>Pleosporomycetidae</taxon>
        <taxon>Pleosporales</taxon>
        <taxon>Pleosporineae</taxon>
        <taxon>Phaeosphaeriaceae</taxon>
        <taxon>Setomelanomma</taxon>
    </lineage>
</organism>
<dbReference type="Pfam" id="PF00264">
    <property type="entry name" value="Tyrosinase"/>
    <property type="match status" value="1"/>
</dbReference>
<reference evidence="14" key="1">
    <citation type="journal article" date="2020" name="Stud. Mycol.">
        <title>101 Dothideomycetes genomes: a test case for predicting lifestyles and emergence of pathogens.</title>
        <authorList>
            <person name="Haridas S."/>
            <person name="Albert R."/>
            <person name="Binder M."/>
            <person name="Bloem J."/>
            <person name="Labutti K."/>
            <person name="Salamov A."/>
            <person name="Andreopoulos B."/>
            <person name="Baker S."/>
            <person name="Barry K."/>
            <person name="Bills G."/>
            <person name="Bluhm B."/>
            <person name="Cannon C."/>
            <person name="Castanera R."/>
            <person name="Culley D."/>
            <person name="Daum C."/>
            <person name="Ezra D."/>
            <person name="Gonzalez J."/>
            <person name="Henrissat B."/>
            <person name="Kuo A."/>
            <person name="Liang C."/>
            <person name="Lipzen A."/>
            <person name="Lutzoni F."/>
            <person name="Magnuson J."/>
            <person name="Mondo S."/>
            <person name="Nolan M."/>
            <person name="Ohm R."/>
            <person name="Pangilinan J."/>
            <person name="Park H.-J."/>
            <person name="Ramirez L."/>
            <person name="Alfaro M."/>
            <person name="Sun H."/>
            <person name="Tritt A."/>
            <person name="Yoshinaga Y."/>
            <person name="Zwiers L.-H."/>
            <person name="Turgeon B."/>
            <person name="Goodwin S."/>
            <person name="Spatafora J."/>
            <person name="Crous P."/>
            <person name="Grigoriev I."/>
        </authorList>
    </citation>
    <scope>NUCLEOTIDE SEQUENCE</scope>
    <source>
        <strain evidence="14">CBS 110217</strain>
    </source>
</reference>
<keyword evidence="8" id="KW-0470">Melanin biosynthesis</keyword>
<dbReference type="OrthoDB" id="6132182at2759"/>
<comment type="cofactor">
    <cofactor evidence="1">
        <name>Cu(2+)</name>
        <dbReference type="ChEBI" id="CHEBI:29036"/>
    </cofactor>
</comment>
<dbReference type="SUPFAM" id="SSF48056">
    <property type="entry name" value="Di-copper centre-containing domain"/>
    <property type="match status" value="1"/>
</dbReference>
<keyword evidence="5" id="KW-0560">Oxidoreductase</keyword>
<dbReference type="PANTHER" id="PTHR11474:SF76">
    <property type="entry name" value="SHKT DOMAIN-CONTAINING PROTEIN"/>
    <property type="match status" value="1"/>
</dbReference>
<dbReference type="EMBL" id="ML978186">
    <property type="protein sequence ID" value="KAF2030837.1"/>
    <property type="molecule type" value="Genomic_DNA"/>
</dbReference>
<evidence type="ECO:0000256" key="5">
    <source>
        <dbReference type="ARBA" id="ARBA00023002"/>
    </source>
</evidence>
<dbReference type="InterPro" id="IPR008922">
    <property type="entry name" value="Di-copper_centre_dom_sf"/>
</dbReference>
<evidence type="ECO:0000259" key="13">
    <source>
        <dbReference type="PROSITE" id="PS00498"/>
    </source>
</evidence>
<proteinExistence type="inferred from homology"/>
<name>A0A9P4HB55_9PLEO</name>
<dbReference type="GO" id="GO:0004503">
    <property type="term" value="F:tyrosinase activity"/>
    <property type="evidence" value="ECO:0007669"/>
    <property type="project" value="UniProtKB-EC"/>
</dbReference>
<dbReference type="PROSITE" id="PS00498">
    <property type="entry name" value="TYROSINASE_2"/>
    <property type="match status" value="1"/>
</dbReference>
<dbReference type="GO" id="GO:0042438">
    <property type="term" value="P:melanin biosynthetic process"/>
    <property type="evidence" value="ECO:0007669"/>
    <property type="project" value="UniProtKB-KW"/>
</dbReference>
<comment type="caution">
    <text evidence="14">The sequence shown here is derived from an EMBL/GenBank/DDBJ whole genome shotgun (WGS) entry which is preliminary data.</text>
</comment>
<feature type="signal peptide" evidence="12">
    <location>
        <begin position="1"/>
        <end position="23"/>
    </location>
</feature>
<dbReference type="Proteomes" id="UP000799777">
    <property type="component" value="Unassembled WGS sequence"/>
</dbReference>
<keyword evidence="7" id="KW-0503">Monooxygenase</keyword>
<dbReference type="PRINTS" id="PR00092">
    <property type="entry name" value="TYROSINASE"/>
</dbReference>
<evidence type="ECO:0000256" key="9">
    <source>
        <dbReference type="ARBA" id="ARBA00048233"/>
    </source>
</evidence>
<evidence type="ECO:0000313" key="15">
    <source>
        <dbReference type="Proteomes" id="UP000799777"/>
    </source>
</evidence>
<evidence type="ECO:0000256" key="4">
    <source>
        <dbReference type="ARBA" id="ARBA00022723"/>
    </source>
</evidence>
<dbReference type="EC" id="1.14.18.1" evidence="3"/>
<feature type="domain" description="Tyrosinase copper-binding" evidence="13">
    <location>
        <begin position="345"/>
        <end position="356"/>
    </location>
</feature>
<evidence type="ECO:0000256" key="2">
    <source>
        <dbReference type="ARBA" id="ARBA00009928"/>
    </source>
</evidence>
<protein>
    <recommendedName>
        <fullName evidence="3">tyrosinase</fullName>
        <ecNumber evidence="3">1.14.18.1</ecNumber>
    </recommendedName>
</protein>
<evidence type="ECO:0000313" key="14">
    <source>
        <dbReference type="EMBL" id="KAF2030837.1"/>
    </source>
</evidence>
<dbReference type="InterPro" id="IPR002227">
    <property type="entry name" value="Tyrosinase_Cu-bd"/>
</dbReference>
<keyword evidence="4" id="KW-0479">Metal-binding</keyword>
<evidence type="ECO:0000256" key="11">
    <source>
        <dbReference type="SAM" id="MobiDB-lite"/>
    </source>
</evidence>
<evidence type="ECO:0000256" key="6">
    <source>
        <dbReference type="ARBA" id="ARBA00023008"/>
    </source>
</evidence>
<dbReference type="GO" id="GO:0046872">
    <property type="term" value="F:metal ion binding"/>
    <property type="evidence" value="ECO:0007669"/>
    <property type="project" value="UniProtKB-KW"/>
</dbReference>
<evidence type="ECO:0000256" key="3">
    <source>
        <dbReference type="ARBA" id="ARBA00011906"/>
    </source>
</evidence>
<keyword evidence="12" id="KW-0732">Signal</keyword>
<evidence type="ECO:0000256" key="1">
    <source>
        <dbReference type="ARBA" id="ARBA00001973"/>
    </source>
</evidence>
<dbReference type="Gene3D" id="1.10.1280.10">
    <property type="entry name" value="Di-copper center containing domain from catechol oxidase"/>
    <property type="match status" value="1"/>
</dbReference>
<gene>
    <name evidence="14" type="ORF">EK21DRAFT_64659</name>
</gene>
<keyword evidence="15" id="KW-1185">Reference proteome</keyword>
<dbReference type="InterPro" id="IPR050316">
    <property type="entry name" value="Tyrosinase/Hemocyanin"/>
</dbReference>
<dbReference type="PANTHER" id="PTHR11474">
    <property type="entry name" value="TYROSINASE FAMILY MEMBER"/>
    <property type="match status" value="1"/>
</dbReference>
<evidence type="ECO:0000256" key="12">
    <source>
        <dbReference type="SAM" id="SignalP"/>
    </source>
</evidence>